<dbReference type="RefSeq" id="WP_144728579.1">
    <property type="nucleotide sequence ID" value="NZ_ML675578.1"/>
</dbReference>
<dbReference type="Pfam" id="PF13439">
    <property type="entry name" value="Glyco_transf_4"/>
    <property type="match status" value="1"/>
</dbReference>
<accession>A0A557SZJ5</accession>
<keyword evidence="2" id="KW-0808">Transferase</keyword>
<proteinExistence type="predicted"/>
<dbReference type="SUPFAM" id="SSF53756">
    <property type="entry name" value="UDP-Glycosyltransferase/glycogen phosphorylase"/>
    <property type="match status" value="1"/>
</dbReference>
<protein>
    <submittedName>
        <fullName evidence="2">Glycosyltransferase</fullName>
    </submittedName>
</protein>
<evidence type="ECO:0000313" key="2">
    <source>
        <dbReference type="EMBL" id="TVP42029.1"/>
    </source>
</evidence>
<sequence length="294" mass="34546">MNILHIWDQSGVACVLAKHQQKMGHSVKILRRSGYDPYGIYEFYNQFVSYSLESDFLETCVKEASNADIVHVHSRTDALFYLKKKVNRRNKIVMHFHGSDLRGIIQKYDQELWNIPKTIFRNYRSFRLRKRNNLIAEQMADRVLYSTPDLRNYLKRSNPFLLNIPVDTDHFTKTSNSQVNDTFFTFNTEAVSSIKWIVDFCKSRGIENLQVIDRTKYPVKYLEMPDLLKRFGTYVDIRYVNNKVLSNLSTTALQSLACGLRVVDYGLKYRYDLPKEHHASNAAKIVEQIYEEIM</sequence>
<comment type="caution">
    <text evidence="2">The sequence shown here is derived from an EMBL/GenBank/DDBJ whole genome shotgun (WGS) entry which is preliminary data.</text>
</comment>
<gene>
    <name evidence="2" type="ORF">NARC_10435</name>
</gene>
<dbReference type="AlphaFoldDB" id="A0A557SZJ5"/>
<evidence type="ECO:0000259" key="1">
    <source>
        <dbReference type="Pfam" id="PF13439"/>
    </source>
</evidence>
<dbReference type="InterPro" id="IPR028098">
    <property type="entry name" value="Glyco_trans_4-like_N"/>
</dbReference>
<dbReference type="GO" id="GO:0016740">
    <property type="term" value="F:transferase activity"/>
    <property type="evidence" value="ECO:0007669"/>
    <property type="project" value="UniProtKB-KW"/>
</dbReference>
<keyword evidence="3" id="KW-1185">Reference proteome</keyword>
<dbReference type="EMBL" id="VOAH01000001">
    <property type="protein sequence ID" value="TVP42029.1"/>
    <property type="molecule type" value="Genomic_DNA"/>
</dbReference>
<dbReference type="Proteomes" id="UP000315289">
    <property type="component" value="Unassembled WGS sequence"/>
</dbReference>
<feature type="domain" description="Glycosyltransferase subfamily 4-like N-terminal" evidence="1">
    <location>
        <begin position="15"/>
        <end position="156"/>
    </location>
</feature>
<dbReference type="OrthoDB" id="11420at2157"/>
<reference evidence="2 3" key="1">
    <citation type="journal article" date="2019" name="Front. Microbiol.">
        <title>Ammonia Oxidation by the Arctic Terrestrial Thaumarchaeote Candidatus Nitrosocosmicus arcticus Is Stimulated by Increasing Temperatures.</title>
        <authorList>
            <person name="Alves R.J.E."/>
            <person name="Kerou M."/>
            <person name="Zappe A."/>
            <person name="Bittner R."/>
            <person name="Abby S.S."/>
            <person name="Schmidt H.A."/>
            <person name="Pfeifer K."/>
            <person name="Schleper C."/>
        </authorList>
    </citation>
    <scope>NUCLEOTIDE SEQUENCE [LARGE SCALE GENOMIC DNA]</scope>
    <source>
        <strain evidence="2 3">Kfb</strain>
    </source>
</reference>
<dbReference type="Gene3D" id="3.40.50.2000">
    <property type="entry name" value="Glycogen Phosphorylase B"/>
    <property type="match status" value="1"/>
</dbReference>
<name>A0A557SZJ5_9ARCH</name>
<evidence type="ECO:0000313" key="3">
    <source>
        <dbReference type="Proteomes" id="UP000315289"/>
    </source>
</evidence>
<organism evidence="2 3">
    <name type="scientific">Candidatus Nitrosocosmicus arcticus</name>
    <dbReference type="NCBI Taxonomy" id="2035267"/>
    <lineage>
        <taxon>Archaea</taxon>
        <taxon>Nitrososphaerota</taxon>
        <taxon>Nitrososphaeria</taxon>
        <taxon>Nitrososphaerales</taxon>
        <taxon>Nitrososphaeraceae</taxon>
        <taxon>Candidatus Nitrosocosmicus</taxon>
    </lineage>
</organism>